<organism evidence="2 3">
    <name type="scientific">Streptomyces fuscichromogenes</name>
    <dbReference type="NCBI Taxonomy" id="1324013"/>
    <lineage>
        <taxon>Bacteria</taxon>
        <taxon>Bacillati</taxon>
        <taxon>Actinomycetota</taxon>
        <taxon>Actinomycetes</taxon>
        <taxon>Kitasatosporales</taxon>
        <taxon>Streptomycetaceae</taxon>
        <taxon>Streptomyces</taxon>
    </lineage>
</organism>
<evidence type="ECO:0000256" key="1">
    <source>
        <dbReference type="SAM" id="MobiDB-lite"/>
    </source>
</evidence>
<proteinExistence type="predicted"/>
<dbReference type="InterPro" id="IPR037165">
    <property type="entry name" value="AldOxase/xan_DH_Mopterin-bd_sf"/>
</dbReference>
<comment type="caution">
    <text evidence="2">The sequence shown here is derived from an EMBL/GenBank/DDBJ whole genome shotgun (WGS) entry which is preliminary data.</text>
</comment>
<dbReference type="RefSeq" id="WP_308426587.1">
    <property type="nucleotide sequence ID" value="NZ_BMML01000030.1"/>
</dbReference>
<feature type="region of interest" description="Disordered" evidence="1">
    <location>
        <begin position="1"/>
        <end position="24"/>
    </location>
</feature>
<evidence type="ECO:0000313" key="3">
    <source>
        <dbReference type="Proteomes" id="UP000653411"/>
    </source>
</evidence>
<reference evidence="2" key="1">
    <citation type="journal article" date="2014" name="Int. J. Syst. Evol. Microbiol.">
        <title>Complete genome sequence of Corynebacterium casei LMG S-19264T (=DSM 44701T), isolated from a smear-ripened cheese.</title>
        <authorList>
            <consortium name="US DOE Joint Genome Institute (JGI-PGF)"/>
            <person name="Walter F."/>
            <person name="Albersmeier A."/>
            <person name="Kalinowski J."/>
            <person name="Ruckert C."/>
        </authorList>
    </citation>
    <scope>NUCLEOTIDE SEQUENCE</scope>
    <source>
        <strain evidence="2">CGMCC 4.7110</strain>
    </source>
</reference>
<feature type="region of interest" description="Disordered" evidence="1">
    <location>
        <begin position="85"/>
        <end position="108"/>
    </location>
</feature>
<dbReference type="SUPFAM" id="SSF56003">
    <property type="entry name" value="Molybdenum cofactor-binding domain"/>
    <property type="match status" value="1"/>
</dbReference>
<dbReference type="EMBL" id="BMML01000030">
    <property type="protein sequence ID" value="GGN39302.1"/>
    <property type="molecule type" value="Genomic_DNA"/>
</dbReference>
<gene>
    <name evidence="2" type="ORF">GCM10011578_085660</name>
</gene>
<sequence length="108" mass="11787">MRLGSDRRGRLTATAHEPKAETSRYETYAEAIPDLGQMLYATPDVGQSYQSVALDVNTPTPVCGPGCSSAAYAVESALDELARLRKRPSPAPRRSSPTFFRAQACRRL</sequence>
<name>A0A917XMH2_9ACTN</name>
<protein>
    <submittedName>
        <fullName evidence="2">Uncharacterized protein</fullName>
    </submittedName>
</protein>
<dbReference type="Gene3D" id="3.30.365.10">
    <property type="entry name" value="Aldehyde oxidase/xanthine dehydrogenase, molybdopterin binding domain"/>
    <property type="match status" value="1"/>
</dbReference>
<keyword evidence="3" id="KW-1185">Reference proteome</keyword>
<dbReference type="GO" id="GO:0016491">
    <property type="term" value="F:oxidoreductase activity"/>
    <property type="evidence" value="ECO:0007669"/>
    <property type="project" value="InterPro"/>
</dbReference>
<reference evidence="2" key="2">
    <citation type="submission" date="2020-09" db="EMBL/GenBank/DDBJ databases">
        <authorList>
            <person name="Sun Q."/>
            <person name="Zhou Y."/>
        </authorList>
    </citation>
    <scope>NUCLEOTIDE SEQUENCE</scope>
    <source>
        <strain evidence="2">CGMCC 4.7110</strain>
    </source>
</reference>
<dbReference type="AlphaFoldDB" id="A0A917XMH2"/>
<dbReference type="Proteomes" id="UP000653411">
    <property type="component" value="Unassembled WGS sequence"/>
</dbReference>
<evidence type="ECO:0000313" key="2">
    <source>
        <dbReference type="EMBL" id="GGN39302.1"/>
    </source>
</evidence>
<accession>A0A917XMH2</accession>